<dbReference type="EMBL" id="JAAKZW010000011">
    <property type="protein sequence ID" value="NGO75236.1"/>
    <property type="molecule type" value="Genomic_DNA"/>
</dbReference>
<dbReference type="GO" id="GO:0004519">
    <property type="term" value="F:endonuclease activity"/>
    <property type="evidence" value="ECO:0007669"/>
    <property type="project" value="UniProtKB-KW"/>
</dbReference>
<dbReference type="Gene3D" id="1.10.30.50">
    <property type="match status" value="1"/>
</dbReference>
<keyword evidence="2" id="KW-1185">Reference proteome</keyword>
<dbReference type="Proteomes" id="UP000481109">
    <property type="component" value="Unassembled WGS sequence"/>
</dbReference>
<dbReference type="RefSeq" id="WP_165330751.1">
    <property type="nucleotide sequence ID" value="NZ_JAAKZW010000011.1"/>
</dbReference>
<comment type="caution">
    <text evidence="1">The sequence shown here is derived from an EMBL/GenBank/DDBJ whole genome shotgun (WGS) entry which is preliminary data.</text>
</comment>
<protein>
    <submittedName>
        <fullName evidence="1">HNH endonuclease</fullName>
    </submittedName>
</protein>
<evidence type="ECO:0000313" key="1">
    <source>
        <dbReference type="EMBL" id="NGO75236.1"/>
    </source>
</evidence>
<evidence type="ECO:0000313" key="2">
    <source>
        <dbReference type="Proteomes" id="UP000481109"/>
    </source>
</evidence>
<keyword evidence="1" id="KW-0378">Hydrolase</keyword>
<name>A0A6G4XCF5_9ACTN</name>
<keyword evidence="1" id="KW-0255">Endonuclease</keyword>
<dbReference type="AlphaFoldDB" id="A0A6G4XCF5"/>
<keyword evidence="1" id="KW-0540">Nuclease</keyword>
<reference evidence="1 2" key="1">
    <citation type="submission" date="2020-02" db="EMBL/GenBank/DDBJ databases">
        <title>Whole-genome analyses of novel actinobacteria.</title>
        <authorList>
            <person name="Sahin N."/>
            <person name="Tokatli A."/>
        </authorList>
    </citation>
    <scope>NUCLEOTIDE SEQUENCE [LARGE SCALE GENOMIC DNA]</scope>
    <source>
        <strain evidence="1 2">YC504</strain>
    </source>
</reference>
<gene>
    <name evidence="1" type="ORF">G6045_06015</name>
</gene>
<sequence>MTADAFFAAEPSVRSSWRLAILMGANSRTYKFALGDALLEHARHGHTEIPLSELAVPYAMSLVKHAATAPQAPEGTSIGTTDFLALAAAEREETRKLGRPTDLLLEAAVKSMPAMVMQKFHNLRGGREVPHRFYEMAGSPRQRIVRLTPELLQVAQSEQAAGLRAELGARWSIVESSFAAGIGRALIEEGVAVDWSTLQLTDKRRRRPVTGVADALIGFQYGRCLICDDVLDLADAVAVDHVFPYALMQRYASVGGWSGPDLDVLWNLAPAHEACNSAKSDRLPRPNELERLARRNEAIMGSPHPLRKTLSIALRQTNSGMRDASWPDFLLEVQKCCS</sequence>
<proteinExistence type="predicted"/>
<accession>A0A6G4XCF5</accession>
<organism evidence="1 2">
    <name type="scientific">Streptomyces mesophilus</name>
    <dbReference type="NCBI Taxonomy" id="1775132"/>
    <lineage>
        <taxon>Bacteria</taxon>
        <taxon>Bacillati</taxon>
        <taxon>Actinomycetota</taxon>
        <taxon>Actinomycetes</taxon>
        <taxon>Kitasatosporales</taxon>
        <taxon>Streptomycetaceae</taxon>
        <taxon>Streptomyces</taxon>
    </lineage>
</organism>